<protein>
    <submittedName>
        <fullName evidence="2">Uncharacterized protein</fullName>
    </submittedName>
</protein>
<accession>A0A4Z2H4L3</accession>
<gene>
    <name evidence="2" type="ORF">EYF80_029043</name>
</gene>
<reference evidence="2 3" key="1">
    <citation type="submission" date="2019-03" db="EMBL/GenBank/DDBJ databases">
        <title>First draft genome of Liparis tanakae, snailfish: a comprehensive survey of snailfish specific genes.</title>
        <authorList>
            <person name="Kim W."/>
            <person name="Song I."/>
            <person name="Jeong J.-H."/>
            <person name="Kim D."/>
            <person name="Kim S."/>
            <person name="Ryu S."/>
            <person name="Song J.Y."/>
            <person name="Lee S.K."/>
        </authorList>
    </citation>
    <scope>NUCLEOTIDE SEQUENCE [LARGE SCALE GENOMIC DNA]</scope>
    <source>
        <tissue evidence="2">Muscle</tissue>
    </source>
</reference>
<feature type="compositionally biased region" description="Low complexity" evidence="1">
    <location>
        <begin position="23"/>
        <end position="35"/>
    </location>
</feature>
<evidence type="ECO:0000256" key="1">
    <source>
        <dbReference type="SAM" id="MobiDB-lite"/>
    </source>
</evidence>
<dbReference type="EMBL" id="SRLO01000329">
    <property type="protein sequence ID" value="TNN60699.1"/>
    <property type="molecule type" value="Genomic_DNA"/>
</dbReference>
<feature type="region of interest" description="Disordered" evidence="1">
    <location>
        <begin position="1"/>
        <end position="40"/>
    </location>
</feature>
<name>A0A4Z2H4L3_9TELE</name>
<dbReference type="Proteomes" id="UP000314294">
    <property type="component" value="Unassembled WGS sequence"/>
</dbReference>
<sequence length="68" mass="7227">MERGKREGGRAAPRHVAPPRDPSLPARSASAASGAEFSLHGPQGALSSEVLFLPRCSILCYPGLEREQ</sequence>
<evidence type="ECO:0000313" key="2">
    <source>
        <dbReference type="EMBL" id="TNN60699.1"/>
    </source>
</evidence>
<proteinExistence type="predicted"/>
<keyword evidence="3" id="KW-1185">Reference proteome</keyword>
<comment type="caution">
    <text evidence="2">The sequence shown here is derived from an EMBL/GenBank/DDBJ whole genome shotgun (WGS) entry which is preliminary data.</text>
</comment>
<evidence type="ECO:0000313" key="3">
    <source>
        <dbReference type="Proteomes" id="UP000314294"/>
    </source>
</evidence>
<dbReference type="AlphaFoldDB" id="A0A4Z2H4L3"/>
<organism evidence="2 3">
    <name type="scientific">Liparis tanakae</name>
    <name type="common">Tanaka's snailfish</name>
    <dbReference type="NCBI Taxonomy" id="230148"/>
    <lineage>
        <taxon>Eukaryota</taxon>
        <taxon>Metazoa</taxon>
        <taxon>Chordata</taxon>
        <taxon>Craniata</taxon>
        <taxon>Vertebrata</taxon>
        <taxon>Euteleostomi</taxon>
        <taxon>Actinopterygii</taxon>
        <taxon>Neopterygii</taxon>
        <taxon>Teleostei</taxon>
        <taxon>Neoteleostei</taxon>
        <taxon>Acanthomorphata</taxon>
        <taxon>Eupercaria</taxon>
        <taxon>Perciformes</taxon>
        <taxon>Cottioidei</taxon>
        <taxon>Cottales</taxon>
        <taxon>Liparidae</taxon>
        <taxon>Liparis</taxon>
    </lineage>
</organism>